<dbReference type="Gene3D" id="3.30.70.1620">
    <property type="match status" value="1"/>
</dbReference>
<comment type="caution">
    <text evidence="9">The sequence shown here is derived from an EMBL/GenBank/DDBJ whole genome shotgun (WGS) entry which is preliminary data.</text>
</comment>
<sequence>MHLSSLTLKGFKSFASATTLRLEPGITAVVGPNGSGKSNVVDAIAWVLGEQGAKSLRGGKMEDVIFAGTAGRAALGRAEVTLTIDNADGALPIDYTEVAITRRMYRSGESEYEINGDKVRLLDVQELLSDSGIGREMHVIVGQGQLDAVLSGRPEDRRGFIEEAAGVLKHRKRKEKALRKLTAMQANLDRLADLTVELRRQLKPLGRQAEVARRAARIQADLRDARLRLLADDLVALRTALESDVADETAARERRTRTEAELTATAQRQAALEAALAADAPALAAAQDTWYRLSTLGERFRSTGQLAAERHRHLSAPLAATGGRDPEALDAEAGRIETAEAELADQLAAERARLAGATAARTDLDAALAVAERELVAAARALADRREGLARLSGQVAAARSRVAAGEAEVERARDAAAGARARAEAAAGRLAAARPDDDGGGTDHDGAGVGSGGGSAGGSAGGSDGGADGGADPHARAHEAARAAQVEAARVVAELADAERSAERERGAARARRDALALGLAPVDGAAAVLAGAAGGDLGGVTGPLAERLAVHPGDEVAVAAALGGLAEAVVVTAPRAAADALAHLADTGGGRVSLVVSDAAGGPPAPATAPGDGLPAGARWAADLVDVPAELRPAVARALAATVVVADLAAAVALVTAHPGMRAVTAGGDVLSADRATGGQADAPSGLEVRARVDAAEGELARATALAEDLAEELARAREVHREAGVAVEAAATARREAERARAARDRELAGLGADLRSATAEAERADAARVRAEQALDEAGEAAAGLAQRLAAAEAEPVADEPSPAERDRLRAEVAALRTTETEARLAVRTAEERARSLHGRADSLRRQARQERAARERVEQARRTRTRGAEVAAQVRAGAEAAQAVLATSLASAAAERDALAAARTGREAELLAVRTRVRELTTDLDRLTDEVHRDEVARAEQRLRIETLETRAVEEHGIELAELVREYGPGAPVPPTAPQVAAAEEAGDPVPDPVPYVRAVQERRAAKAEKDLAALGRVNPLALEEFAALEERSTFLTTQLEDLRATRRDLLTVVREVDDRIHEVFAAAFADVQREFEQVFQTLFPGGEGRLLLTDPEDMLTTGVEVEARPPGKKVKRLSLLSGGERSLTAVALLVAIFRARPSPFYVLDEVEAALDDVNLGRLLTLVEQLRDTSQLIVITHQKRTMEIADALYGVSMRGDGITGVISQRLRPAS</sequence>
<feature type="binding site" evidence="6">
    <location>
        <begin position="32"/>
        <end position="39"/>
    </location>
    <ligand>
        <name>ATP</name>
        <dbReference type="ChEBI" id="CHEBI:30616"/>
    </ligand>
</feature>
<dbReference type="Gene3D" id="1.20.1060.20">
    <property type="match status" value="1"/>
</dbReference>
<feature type="compositionally biased region" description="Basic and acidic residues" evidence="7">
    <location>
        <begin position="472"/>
        <end position="482"/>
    </location>
</feature>
<keyword evidence="5 6" id="KW-0238">DNA-binding</keyword>
<dbReference type="SUPFAM" id="SSF75553">
    <property type="entry name" value="Smc hinge domain"/>
    <property type="match status" value="1"/>
</dbReference>
<keyword evidence="3 6" id="KW-0067">ATP-binding</keyword>
<feature type="compositionally biased region" description="Basic and acidic residues" evidence="7">
    <location>
        <begin position="435"/>
        <end position="447"/>
    </location>
</feature>
<feature type="region of interest" description="Disordered" evidence="7">
    <location>
        <begin position="428"/>
        <end position="484"/>
    </location>
</feature>
<dbReference type="Pfam" id="PF02463">
    <property type="entry name" value="SMC_N"/>
    <property type="match status" value="1"/>
</dbReference>
<proteinExistence type="inferred from homology"/>
<evidence type="ECO:0000256" key="2">
    <source>
        <dbReference type="ARBA" id="ARBA00022741"/>
    </source>
</evidence>
<name>A0ABU8DV90_9ACTN</name>
<dbReference type="PANTHER" id="PTHR43977">
    <property type="entry name" value="STRUCTURAL MAINTENANCE OF CHROMOSOMES PROTEIN 3"/>
    <property type="match status" value="1"/>
</dbReference>
<dbReference type="SMART" id="SM00968">
    <property type="entry name" value="SMC_hinge"/>
    <property type="match status" value="1"/>
</dbReference>
<feature type="domain" description="SMC hinge" evidence="8">
    <location>
        <begin position="540"/>
        <end position="657"/>
    </location>
</feature>
<comment type="subcellular location">
    <subcellularLocation>
        <location evidence="6">Cytoplasm</location>
    </subcellularLocation>
</comment>
<evidence type="ECO:0000313" key="10">
    <source>
        <dbReference type="Proteomes" id="UP001361570"/>
    </source>
</evidence>
<evidence type="ECO:0000256" key="5">
    <source>
        <dbReference type="ARBA" id="ARBA00023125"/>
    </source>
</evidence>
<keyword evidence="4 6" id="KW-0175">Coiled coil</keyword>
<evidence type="ECO:0000256" key="7">
    <source>
        <dbReference type="SAM" id="MobiDB-lite"/>
    </source>
</evidence>
<comment type="subunit">
    <text evidence="6">Homodimer.</text>
</comment>
<protein>
    <recommendedName>
        <fullName evidence="6">Chromosome partition protein Smc</fullName>
    </recommendedName>
</protein>
<dbReference type="InterPro" id="IPR024704">
    <property type="entry name" value="SMC"/>
</dbReference>
<dbReference type="Proteomes" id="UP001361570">
    <property type="component" value="Unassembled WGS sequence"/>
</dbReference>
<feature type="coiled-coil region" evidence="6">
    <location>
        <begin position="174"/>
        <end position="201"/>
    </location>
</feature>
<dbReference type="InterPro" id="IPR010935">
    <property type="entry name" value="SMC_hinge"/>
</dbReference>
<feature type="compositionally biased region" description="Basic and acidic residues" evidence="7">
    <location>
        <begin position="828"/>
        <end position="866"/>
    </location>
</feature>
<evidence type="ECO:0000256" key="3">
    <source>
        <dbReference type="ARBA" id="ARBA00022840"/>
    </source>
</evidence>
<keyword evidence="1 6" id="KW-0963">Cytoplasm</keyword>
<dbReference type="CDD" id="cd03278">
    <property type="entry name" value="ABC_SMC_barmotin"/>
    <property type="match status" value="2"/>
</dbReference>
<accession>A0ABU8DV90</accession>
<feature type="coiled-coil region" evidence="6">
    <location>
        <begin position="695"/>
        <end position="722"/>
    </location>
</feature>
<reference evidence="9 10" key="1">
    <citation type="submission" date="2024-03" db="EMBL/GenBank/DDBJ databases">
        <title>Draft genome sequence of Klenkia sp. LSe6-5.</title>
        <authorList>
            <person name="Duangmal K."/>
            <person name="Chantavorakit T."/>
        </authorList>
    </citation>
    <scope>NUCLEOTIDE SEQUENCE [LARGE SCALE GENOMIC DNA]</scope>
    <source>
        <strain evidence="9 10">LSe6-5</strain>
    </source>
</reference>
<comment type="similarity">
    <text evidence="6">Belongs to the SMC family.</text>
</comment>
<feature type="coiled-coil region" evidence="6">
    <location>
        <begin position="758"/>
        <end position="799"/>
    </location>
</feature>
<dbReference type="PIRSF" id="PIRSF005719">
    <property type="entry name" value="SMC"/>
    <property type="match status" value="1"/>
</dbReference>
<organism evidence="9 10">
    <name type="scientific">Klenkia sesuvii</name>
    <dbReference type="NCBI Taxonomy" id="3103137"/>
    <lineage>
        <taxon>Bacteria</taxon>
        <taxon>Bacillati</taxon>
        <taxon>Actinomycetota</taxon>
        <taxon>Actinomycetes</taxon>
        <taxon>Geodermatophilales</taxon>
        <taxon>Geodermatophilaceae</taxon>
        <taxon>Klenkia</taxon>
    </lineage>
</organism>
<comment type="function">
    <text evidence="6">Required for chromosome condensation and partitioning.</text>
</comment>
<dbReference type="InterPro" id="IPR036277">
    <property type="entry name" value="SMC_hinge_sf"/>
</dbReference>
<dbReference type="Gene3D" id="3.40.50.300">
    <property type="entry name" value="P-loop containing nucleotide triphosphate hydrolases"/>
    <property type="match status" value="2"/>
</dbReference>
<dbReference type="RefSeq" id="WP_336404890.1">
    <property type="nucleotide sequence ID" value="NZ_JBAPLU010000013.1"/>
</dbReference>
<gene>
    <name evidence="6" type="primary">smc</name>
    <name evidence="9" type="ORF">TEK04_13630</name>
</gene>
<dbReference type="InterPro" id="IPR003395">
    <property type="entry name" value="RecF/RecN/SMC_N"/>
</dbReference>
<feature type="compositionally biased region" description="Gly residues" evidence="7">
    <location>
        <begin position="448"/>
        <end position="470"/>
    </location>
</feature>
<evidence type="ECO:0000259" key="8">
    <source>
        <dbReference type="SMART" id="SM00968"/>
    </source>
</evidence>
<evidence type="ECO:0000256" key="1">
    <source>
        <dbReference type="ARBA" id="ARBA00022490"/>
    </source>
</evidence>
<dbReference type="HAMAP" id="MF_01894">
    <property type="entry name" value="Smc_prok"/>
    <property type="match status" value="1"/>
</dbReference>
<dbReference type="SUPFAM" id="SSF52540">
    <property type="entry name" value="P-loop containing nucleoside triphosphate hydrolases"/>
    <property type="match status" value="1"/>
</dbReference>
<keyword evidence="10" id="KW-1185">Reference proteome</keyword>
<dbReference type="InterPro" id="IPR011890">
    <property type="entry name" value="SMC_prok"/>
</dbReference>
<comment type="domain">
    <text evidence="6">Contains large globular domains required for ATP hydrolysis at each terminus and a third globular domain forming a flexible hinge near the middle of the molecule. These domains are separated by coiled-coil structures.</text>
</comment>
<evidence type="ECO:0000313" key="9">
    <source>
        <dbReference type="EMBL" id="MEI4272766.1"/>
    </source>
</evidence>
<keyword evidence="2 6" id="KW-0547">Nucleotide-binding</keyword>
<dbReference type="Pfam" id="PF06470">
    <property type="entry name" value="SMC_hinge"/>
    <property type="match status" value="1"/>
</dbReference>
<dbReference type="EMBL" id="JBAPLU010000013">
    <property type="protein sequence ID" value="MEI4272766.1"/>
    <property type="molecule type" value="Genomic_DNA"/>
</dbReference>
<feature type="region of interest" description="Disordered" evidence="7">
    <location>
        <begin position="828"/>
        <end position="870"/>
    </location>
</feature>
<evidence type="ECO:0000256" key="4">
    <source>
        <dbReference type="ARBA" id="ARBA00023054"/>
    </source>
</evidence>
<dbReference type="InterPro" id="IPR027417">
    <property type="entry name" value="P-loop_NTPase"/>
</dbReference>
<evidence type="ECO:0000256" key="6">
    <source>
        <dbReference type="HAMAP-Rule" id="MF_01894"/>
    </source>
</evidence>